<dbReference type="AlphaFoldDB" id="A0A0K8MXS3"/>
<evidence type="ECO:0000313" key="1">
    <source>
        <dbReference type="EMBL" id="GAP16005.1"/>
    </source>
</evidence>
<gene>
    <name evidence="1" type="ORF">LARV_03800</name>
</gene>
<reference evidence="1" key="1">
    <citation type="submission" date="2015-07" db="EMBL/GenBank/DDBJ databases">
        <title>Draft Genome Sequences of Anaerolinea thermolimosa IMO-1, Bellilinea caldifistulae GOMI-1, Leptolinea tardivitalis YMTK-2, Levilinea saccharolytica KIBI-1,Longilinea arvoryzae KOME-1, Previously Described as Members of the Anaerolineaceae (Chloroflexi).</title>
        <authorList>
            <person name="Sekiguchi Y."/>
            <person name="Ohashi A."/>
            <person name="Matsuura N."/>
            <person name="Tourlousse M.D."/>
        </authorList>
    </citation>
    <scope>NUCLEOTIDE SEQUENCE [LARGE SCALE GENOMIC DNA]</scope>
    <source>
        <strain evidence="1">KOME-1</strain>
    </source>
</reference>
<proteinExistence type="predicted"/>
<dbReference type="EMBL" id="DF967973">
    <property type="protein sequence ID" value="GAP16005.1"/>
    <property type="molecule type" value="Genomic_DNA"/>
</dbReference>
<feature type="non-terminal residue" evidence="1">
    <location>
        <position position="33"/>
    </location>
</feature>
<name>A0A0K8MXS3_9CHLR</name>
<organism evidence="1">
    <name type="scientific">Longilinea arvoryzae</name>
    <dbReference type="NCBI Taxonomy" id="360412"/>
    <lineage>
        <taxon>Bacteria</taxon>
        <taxon>Bacillati</taxon>
        <taxon>Chloroflexota</taxon>
        <taxon>Anaerolineae</taxon>
        <taxon>Anaerolineales</taxon>
        <taxon>Anaerolineaceae</taxon>
        <taxon>Longilinea</taxon>
    </lineage>
</organism>
<keyword evidence="2" id="KW-1185">Reference proteome</keyword>
<dbReference type="Proteomes" id="UP000055060">
    <property type="component" value="Unassembled WGS sequence"/>
</dbReference>
<dbReference type="STRING" id="360412.LARV_03800"/>
<protein>
    <submittedName>
        <fullName evidence="1">Uncharacterized protein</fullName>
    </submittedName>
</protein>
<evidence type="ECO:0000313" key="2">
    <source>
        <dbReference type="Proteomes" id="UP000055060"/>
    </source>
</evidence>
<accession>A0A0K8MXS3</accession>
<sequence length="33" mass="3609">MLFRSRVVWIVLLLLIPLAACNSPAAIEEATPT</sequence>